<feature type="transmembrane region" description="Helical" evidence="6">
    <location>
        <begin position="20"/>
        <end position="40"/>
    </location>
</feature>
<reference evidence="7 8" key="1">
    <citation type="submission" date="2016-04" db="EMBL/GenBank/DDBJ databases">
        <title>Complete genome sequence of natural rubber-degrading, novel Gram-negative bacterium, Rhizobacter gummiphilus strain NS21.</title>
        <authorList>
            <person name="Tabata M."/>
            <person name="Kasai D."/>
            <person name="Fukuda M."/>
        </authorList>
    </citation>
    <scope>NUCLEOTIDE SEQUENCE [LARGE SCALE GENOMIC DNA]</scope>
    <source>
        <strain evidence="7 8">NS21</strain>
    </source>
</reference>
<dbReference type="AlphaFoldDB" id="A0A1W6L4K5"/>
<keyword evidence="2" id="KW-1003">Cell membrane</keyword>
<dbReference type="GO" id="GO:0005886">
    <property type="term" value="C:plasma membrane"/>
    <property type="evidence" value="ECO:0007669"/>
    <property type="project" value="UniProtKB-SubCell"/>
</dbReference>
<keyword evidence="4 6" id="KW-1133">Transmembrane helix</keyword>
<evidence type="ECO:0000313" key="8">
    <source>
        <dbReference type="Proteomes" id="UP000193427"/>
    </source>
</evidence>
<evidence type="ECO:0000256" key="6">
    <source>
        <dbReference type="SAM" id="Phobius"/>
    </source>
</evidence>
<dbReference type="STRING" id="946333.A4W93_03790"/>
<gene>
    <name evidence="7" type="ORF">A4W93_03790</name>
</gene>
<dbReference type="PANTHER" id="PTHR47089:SF1">
    <property type="entry name" value="GUANOSINE ABC TRANSPORTER PERMEASE PROTEIN NUPP"/>
    <property type="match status" value="1"/>
</dbReference>
<keyword evidence="8" id="KW-1185">Reference proteome</keyword>
<evidence type="ECO:0000313" key="7">
    <source>
        <dbReference type="EMBL" id="ARN19108.1"/>
    </source>
</evidence>
<feature type="transmembrane region" description="Helical" evidence="6">
    <location>
        <begin position="118"/>
        <end position="139"/>
    </location>
</feature>
<feature type="transmembrane region" description="Helical" evidence="6">
    <location>
        <begin position="295"/>
        <end position="318"/>
    </location>
</feature>
<feature type="transmembrane region" description="Helical" evidence="6">
    <location>
        <begin position="94"/>
        <end position="112"/>
    </location>
</feature>
<keyword evidence="5 6" id="KW-0472">Membrane</keyword>
<evidence type="ECO:0000256" key="1">
    <source>
        <dbReference type="ARBA" id="ARBA00004651"/>
    </source>
</evidence>
<dbReference type="CDD" id="cd06580">
    <property type="entry name" value="TM_PBP1_transp_TpRbsC_like"/>
    <property type="match status" value="1"/>
</dbReference>
<evidence type="ECO:0000256" key="2">
    <source>
        <dbReference type="ARBA" id="ARBA00022475"/>
    </source>
</evidence>
<feature type="transmembrane region" description="Helical" evidence="6">
    <location>
        <begin position="210"/>
        <end position="231"/>
    </location>
</feature>
<feature type="transmembrane region" description="Helical" evidence="6">
    <location>
        <begin position="330"/>
        <end position="351"/>
    </location>
</feature>
<dbReference type="Pfam" id="PF02653">
    <property type="entry name" value="BPD_transp_2"/>
    <property type="match status" value="1"/>
</dbReference>
<name>A0A1W6L4K5_9BURK</name>
<dbReference type="OrthoDB" id="45037at2"/>
<feature type="transmembrane region" description="Helical" evidence="6">
    <location>
        <begin position="252"/>
        <end position="275"/>
    </location>
</feature>
<dbReference type="Proteomes" id="UP000193427">
    <property type="component" value="Chromosome"/>
</dbReference>
<keyword evidence="3 6" id="KW-0812">Transmembrane</keyword>
<dbReference type="PANTHER" id="PTHR47089">
    <property type="entry name" value="ABC TRANSPORTER, PERMEASE PROTEIN"/>
    <property type="match status" value="1"/>
</dbReference>
<accession>A0A1W6L4K5</accession>
<dbReference type="EMBL" id="CP015118">
    <property type="protein sequence ID" value="ARN19108.1"/>
    <property type="molecule type" value="Genomic_DNA"/>
</dbReference>
<feature type="transmembrane region" description="Helical" evidence="6">
    <location>
        <begin position="151"/>
        <end position="169"/>
    </location>
</feature>
<evidence type="ECO:0000256" key="5">
    <source>
        <dbReference type="ARBA" id="ARBA00023136"/>
    </source>
</evidence>
<organism evidence="7 8">
    <name type="scientific">Piscinibacter gummiphilus</name>
    <dbReference type="NCBI Taxonomy" id="946333"/>
    <lineage>
        <taxon>Bacteria</taxon>
        <taxon>Pseudomonadati</taxon>
        <taxon>Pseudomonadota</taxon>
        <taxon>Betaproteobacteria</taxon>
        <taxon>Burkholderiales</taxon>
        <taxon>Sphaerotilaceae</taxon>
        <taxon>Piscinibacter</taxon>
    </lineage>
</organism>
<evidence type="ECO:0000256" key="3">
    <source>
        <dbReference type="ARBA" id="ARBA00022692"/>
    </source>
</evidence>
<dbReference type="GO" id="GO:0022857">
    <property type="term" value="F:transmembrane transporter activity"/>
    <property type="evidence" value="ECO:0007669"/>
    <property type="project" value="InterPro"/>
</dbReference>
<dbReference type="KEGG" id="rgu:A4W93_03790"/>
<protein>
    <submittedName>
        <fullName evidence="7">ABC transporter permease</fullName>
    </submittedName>
</protein>
<proteinExistence type="predicted"/>
<comment type="subcellular location">
    <subcellularLocation>
        <location evidence="1">Cell membrane</location>
        <topology evidence="1">Multi-pass membrane protein</topology>
    </subcellularLocation>
</comment>
<evidence type="ECO:0000256" key="4">
    <source>
        <dbReference type="ARBA" id="ARBA00022989"/>
    </source>
</evidence>
<sequence length="361" mass="36703">MNTVAMTSPWRSALARPAVWISLAAVLGALAFGLLLVALMGVPVGDAIEAFAEGAWGSPYAVAASLNRSLAFALVGLGFVLAQRANLTNVGGEGQIAVGGIVATAVALYGGAKELPAGLAFVLPALAAALAGGLWGAIAGVLKAKVGTNEVISTLMLSFIAVWMVYGSVQSEQLLRQPVSNATTLPESLEIPDPTKIPLLTGDFSMPLHWGLPVGIVLAIVVAVVLNRTVLGLRLRAVGLNPLAARRAGMPMVSSVVGVLFAAGALGGLAGAFMLQGEQYSLKTGFSSSYGFDGLVVGLLARGSVTGVVAGSLLFGFLRSGGINMEMSANVPTALVVVIQGLIIVTLAGAAHRLDKKETPR</sequence>
<dbReference type="InterPro" id="IPR001851">
    <property type="entry name" value="ABC_transp_permease"/>
</dbReference>
<feature type="transmembrane region" description="Helical" evidence="6">
    <location>
        <begin position="60"/>
        <end position="82"/>
    </location>
</feature>